<dbReference type="InterPro" id="IPR005164">
    <property type="entry name" value="Allantoicase"/>
</dbReference>
<keyword evidence="2 4" id="KW-0659">Purine metabolism</keyword>
<evidence type="ECO:0000256" key="3">
    <source>
        <dbReference type="ARBA" id="ARBA00022801"/>
    </source>
</evidence>
<dbReference type="SUPFAM" id="SSF49785">
    <property type="entry name" value="Galactose-binding domain-like"/>
    <property type="match status" value="2"/>
</dbReference>
<dbReference type="AlphaFoldDB" id="A0A6N7C0M2"/>
<keyword evidence="7" id="KW-1185">Reference proteome</keyword>
<dbReference type="GO" id="GO:0006144">
    <property type="term" value="P:purine nucleobase metabolic process"/>
    <property type="evidence" value="ECO:0007669"/>
    <property type="project" value="UniProtKB-KW"/>
</dbReference>
<evidence type="ECO:0000259" key="5">
    <source>
        <dbReference type="Pfam" id="PF03561"/>
    </source>
</evidence>
<reference evidence="6 7" key="1">
    <citation type="submission" date="2019-09" db="EMBL/GenBank/DDBJ databases">
        <title>Draft genome sequence of Psychrobacter nivimaris LAMA 639, in search for biotechnological relevant genes.</title>
        <authorList>
            <person name="Lima A.O.S."/>
            <person name="Staloch B.E.K."/>
            <person name="Freitas R.C."/>
            <person name="Niero H."/>
            <person name="Silva M.A.C."/>
        </authorList>
    </citation>
    <scope>NUCLEOTIDE SEQUENCE [LARGE SCALE GENOMIC DNA]</scope>
    <source>
        <strain evidence="6 7">LAMA 639</strain>
    </source>
</reference>
<evidence type="ECO:0000313" key="7">
    <source>
        <dbReference type="Proteomes" id="UP000471465"/>
    </source>
</evidence>
<dbReference type="PIRSF" id="PIRSF016516">
    <property type="entry name" value="Allantoicase"/>
    <property type="match status" value="1"/>
</dbReference>
<organism evidence="6 7">
    <name type="scientific">Psychrobacter nivimaris</name>
    <dbReference type="NCBI Taxonomy" id="281738"/>
    <lineage>
        <taxon>Bacteria</taxon>
        <taxon>Pseudomonadati</taxon>
        <taxon>Pseudomonadota</taxon>
        <taxon>Gammaproteobacteria</taxon>
        <taxon>Moraxellales</taxon>
        <taxon>Moraxellaceae</taxon>
        <taxon>Psychrobacter</taxon>
    </lineage>
</organism>
<dbReference type="RefSeq" id="WP_160021961.1">
    <property type="nucleotide sequence ID" value="NZ_VZIZ01000015.1"/>
</dbReference>
<comment type="pathway">
    <text evidence="4">Nitrogen metabolism; (S)-allantoin degradation; (S)-ureidoglycolate from allantoate (aminidohydrolase route): step 1/1.</text>
</comment>
<dbReference type="EC" id="3.5.3.4" evidence="4"/>
<dbReference type="Pfam" id="PF03561">
    <property type="entry name" value="Allantoicase"/>
    <property type="match status" value="2"/>
</dbReference>
<evidence type="ECO:0000313" key="6">
    <source>
        <dbReference type="EMBL" id="KAF0568873.1"/>
    </source>
</evidence>
<dbReference type="HAMAP" id="MF_00813">
    <property type="entry name" value="Allantoicase"/>
    <property type="match status" value="1"/>
</dbReference>
<accession>A0A6N7C0M2</accession>
<evidence type="ECO:0000256" key="2">
    <source>
        <dbReference type="ARBA" id="ARBA00022631"/>
    </source>
</evidence>
<dbReference type="EMBL" id="VZIZ01000015">
    <property type="protein sequence ID" value="KAF0568873.1"/>
    <property type="molecule type" value="Genomic_DNA"/>
</dbReference>
<dbReference type="Proteomes" id="UP000471465">
    <property type="component" value="Unassembled WGS sequence"/>
</dbReference>
<dbReference type="Gene3D" id="2.60.120.260">
    <property type="entry name" value="Galactose-binding domain-like"/>
    <property type="match status" value="2"/>
</dbReference>
<evidence type="ECO:0000256" key="1">
    <source>
        <dbReference type="ARBA" id="ARBA00009242"/>
    </source>
</evidence>
<feature type="domain" description="Allantoicase" evidence="5">
    <location>
        <begin position="36"/>
        <end position="195"/>
    </location>
</feature>
<dbReference type="PANTHER" id="PTHR12045">
    <property type="entry name" value="ALLANTOICASE"/>
    <property type="match status" value="1"/>
</dbReference>
<feature type="domain" description="Allantoicase" evidence="5">
    <location>
        <begin position="216"/>
        <end position="359"/>
    </location>
</feature>
<dbReference type="GO" id="GO:0000256">
    <property type="term" value="P:allantoin catabolic process"/>
    <property type="evidence" value="ECO:0007669"/>
    <property type="project" value="UniProtKB-UniRule"/>
</dbReference>
<name>A0A6N7C0M2_9GAMM</name>
<evidence type="ECO:0000256" key="4">
    <source>
        <dbReference type="HAMAP-Rule" id="MF_00813"/>
    </source>
</evidence>
<dbReference type="PANTHER" id="PTHR12045:SF3">
    <property type="entry name" value="INACTIVE ALLANTOICASE-RELATED"/>
    <property type="match status" value="1"/>
</dbReference>
<dbReference type="UniPathway" id="UPA00395">
    <property type="reaction ID" value="UER00654"/>
</dbReference>
<comment type="similarity">
    <text evidence="1 4">Belongs to the allantoicase family.</text>
</comment>
<gene>
    <name evidence="4" type="primary">alc</name>
    <name evidence="6" type="ORF">FQV37_629</name>
</gene>
<dbReference type="GO" id="GO:0004037">
    <property type="term" value="F:allantoicase activity"/>
    <property type="evidence" value="ECO:0007669"/>
    <property type="project" value="UniProtKB-UniRule"/>
</dbReference>
<comment type="catalytic activity">
    <reaction evidence="4">
        <text>allantoate + H2O = (S)-ureidoglycolate + urea</text>
        <dbReference type="Rhea" id="RHEA:11016"/>
        <dbReference type="ChEBI" id="CHEBI:15377"/>
        <dbReference type="ChEBI" id="CHEBI:16199"/>
        <dbReference type="ChEBI" id="CHEBI:17536"/>
        <dbReference type="ChEBI" id="CHEBI:57296"/>
        <dbReference type="EC" id="3.5.3.4"/>
    </reaction>
</comment>
<dbReference type="InterPro" id="IPR015908">
    <property type="entry name" value="Allantoicase_dom"/>
</dbReference>
<comment type="caution">
    <text evidence="6">The sequence shown here is derived from an EMBL/GenBank/DDBJ whole genome shotgun (WGS) entry which is preliminary data.</text>
</comment>
<protein>
    <recommendedName>
        <fullName evidence="4">Probable allantoicase</fullName>
        <ecNumber evidence="4">3.5.3.4</ecNumber>
    </recommendedName>
    <alternativeName>
        <fullName evidence="4">Allantoate amidinohydrolase</fullName>
    </alternativeName>
</protein>
<dbReference type="NCBIfam" id="TIGR02961">
    <property type="entry name" value="allantoicase"/>
    <property type="match status" value="1"/>
</dbReference>
<sequence length="376" mass="41504">MSQNTSEVGQIISANNLPDTLPAFTKKSNVADSRLGAKSLFATDDFFADKSRILNPDAPIFIVGKFDDNGKWMDGWETRRKRHLGYDYLVIQLARPTKIAGLDIDTSHFTGNFPSSASVDALYAPELLQQDEAELTSLSKEDWDGKNWQTLVDMTPLQGHNHELIEIDNEQTVTHIRLNIYPDGGVARLRIYGDIQLDASLNTQGEMLDLAGALNGGRAIASNDAHFGAASNLLLPTKAPNMGDGWETRRRREPGNDWCIIALGQAGIVDSIEIDTAHFKGNYPDKVSIQAVYSPNTPEQTLVTQSMFWDTLLEPQKTSADDVHHFGKDKLQLDTPITHIRVNIFPDGGISRVRVYGKIAEANIDTGTDVDSKEAK</sequence>
<proteinExistence type="inferred from homology"/>
<keyword evidence="3 4" id="KW-0378">Hydrolase</keyword>
<dbReference type="InterPro" id="IPR008979">
    <property type="entry name" value="Galactose-bd-like_sf"/>
</dbReference>